<organism evidence="2 3">
    <name type="scientific">Dyella telluris</name>
    <dbReference type="NCBI Taxonomy" id="2763498"/>
    <lineage>
        <taxon>Bacteria</taxon>
        <taxon>Pseudomonadati</taxon>
        <taxon>Pseudomonadota</taxon>
        <taxon>Gammaproteobacteria</taxon>
        <taxon>Lysobacterales</taxon>
        <taxon>Rhodanobacteraceae</taxon>
        <taxon>Dyella</taxon>
    </lineage>
</organism>
<dbReference type="KEGG" id="dtl:H8F01_19600"/>
<name>A0A7G8Q375_9GAMM</name>
<evidence type="ECO:0000259" key="1">
    <source>
        <dbReference type="SMART" id="SM01008"/>
    </source>
</evidence>
<dbReference type="InterPro" id="IPR000674">
    <property type="entry name" value="Ald_Oxase/Xan_DH_a/b"/>
</dbReference>
<reference evidence="2 3" key="1">
    <citation type="submission" date="2020-08" db="EMBL/GenBank/DDBJ databases">
        <title>Dyella sp. G9 isolated from forest soil.</title>
        <authorList>
            <person name="Fu J."/>
            <person name="Qiu L."/>
        </authorList>
    </citation>
    <scope>NUCLEOTIDE SEQUENCE [LARGE SCALE GENOMIC DNA]</scope>
    <source>
        <strain evidence="2 3">G9</strain>
    </source>
</reference>
<dbReference type="InterPro" id="IPR037165">
    <property type="entry name" value="AldOxase/xan_DH_Mopterin-bd_sf"/>
</dbReference>
<dbReference type="Proteomes" id="UP000515873">
    <property type="component" value="Chromosome"/>
</dbReference>
<dbReference type="Gene3D" id="3.30.365.10">
    <property type="entry name" value="Aldehyde oxidase/xanthine dehydrogenase, molybdopterin binding domain"/>
    <property type="match status" value="4"/>
</dbReference>
<dbReference type="SUPFAM" id="SSF56003">
    <property type="entry name" value="Molybdenum cofactor-binding domain"/>
    <property type="match status" value="2"/>
</dbReference>
<dbReference type="PIRSF" id="PIRSF036389">
    <property type="entry name" value="IOR_B"/>
    <property type="match status" value="1"/>
</dbReference>
<dbReference type="InterPro" id="IPR052516">
    <property type="entry name" value="N-heterocyclic_Hydroxylase"/>
</dbReference>
<accession>A0A7G8Q375</accession>
<dbReference type="EMBL" id="CP060412">
    <property type="protein sequence ID" value="QNK01233.1"/>
    <property type="molecule type" value="Genomic_DNA"/>
</dbReference>
<evidence type="ECO:0000313" key="2">
    <source>
        <dbReference type="EMBL" id="QNK01233.1"/>
    </source>
</evidence>
<proteinExistence type="predicted"/>
<dbReference type="PANTHER" id="PTHR47495:SF2">
    <property type="entry name" value="ALDEHYDE DEHYDROGENASE"/>
    <property type="match status" value="1"/>
</dbReference>
<dbReference type="PANTHER" id="PTHR47495">
    <property type="entry name" value="ALDEHYDE DEHYDROGENASE"/>
    <property type="match status" value="1"/>
</dbReference>
<dbReference type="AlphaFoldDB" id="A0A7G8Q375"/>
<gene>
    <name evidence="2" type="ORF">H8F01_19600</name>
</gene>
<dbReference type="RefSeq" id="WP_187056695.1">
    <property type="nucleotide sequence ID" value="NZ_CP060412.1"/>
</dbReference>
<keyword evidence="3" id="KW-1185">Reference proteome</keyword>
<dbReference type="InterPro" id="IPR012368">
    <property type="entry name" value="OxRdtase_Mopterin-bd_su_IorB"/>
</dbReference>
<dbReference type="Pfam" id="PF02738">
    <property type="entry name" value="MoCoBD_1"/>
    <property type="match status" value="1"/>
</dbReference>
<protein>
    <submittedName>
        <fullName evidence="2">Xanthine dehydrogenase family protein molybdopterin-binding subunit</fullName>
    </submittedName>
</protein>
<feature type="domain" description="Aldehyde oxidase/xanthine dehydrogenase a/b hammerhead" evidence="1">
    <location>
        <begin position="223"/>
        <end position="301"/>
    </location>
</feature>
<dbReference type="Gene3D" id="3.90.1170.50">
    <property type="entry name" value="Aldehyde oxidase/xanthine dehydrogenase, a/b hammerhead"/>
    <property type="match status" value="1"/>
</dbReference>
<evidence type="ECO:0000313" key="3">
    <source>
        <dbReference type="Proteomes" id="UP000515873"/>
    </source>
</evidence>
<dbReference type="InterPro" id="IPR046867">
    <property type="entry name" value="AldOxase/xan_DH_MoCoBD2"/>
</dbReference>
<dbReference type="GO" id="GO:0016491">
    <property type="term" value="F:oxidoreductase activity"/>
    <property type="evidence" value="ECO:0007669"/>
    <property type="project" value="InterPro"/>
</dbReference>
<dbReference type="InterPro" id="IPR008274">
    <property type="entry name" value="AldOxase/xan_DH_MoCoBD1"/>
</dbReference>
<dbReference type="SMART" id="SM01008">
    <property type="entry name" value="Ald_Xan_dh_C"/>
    <property type="match status" value="1"/>
</dbReference>
<sequence length="753" mass="80758">MMLRVDPAQDEVDLQNPSRRELMKRGGLVVAFMWMGGASRVWGFAQGTRLDADHPRFEPNAFVRVGSDGSIQLVMPCVEMGQGAYTGQATLLAEELDVGLDQITVEHAPANRKLYANTLLGDQATGGSTTIRFCWTSLRDAGAVARSMLVTAAAQRWKVDPAQCTVARGVVTHAATGRSLHYGELADAAASVAPPAKPPVKDPKDFQLIGKPVRRVDTAGKVDGTLTFGIDIRVPGMKVATVQACPTFGGTLASVDETRAHAVPGVLKVVKLDNAVAVIAEHFWAAKKGMEALVIQWNRGAGADYTTEQLFKDMAEASEHGTPILGREVGQVDKVKGKVISATYQLPLLAHATMEPINTTVHVRPDGCDIWVGTQVPARCADVAARVTGLPPERIQVHNQYLGGGFGRRLFEDSVGQAVGIARQVDYPVKVIWTREEDVTQDRYRPAYYDRISATLDDQGRPQAWTDRTTGASVLATFAPAAMGKNGLDSDLVECAAELPYEVPNLRVDWVRHDMPHGIPIGWWRGVGPTHNVFVVESFVDELAHAAGKDPAAYRHDILGDNPRAKAVLEMAIEKSGWGKGELPARHGRGIALAAPFGSYLCVVTDVEVSPQGEVSLRRAVAVVDCGMVVNPNTVEAQIQGGLVFGWSAALYSGVTLKQGAVEQRNFNDYRVLRINQTPPIEVHLVPSQALPGGIGETGTVMAMPSLTNAIFAATGVRLRTLPIDRTALAKDKEALKAVLSATSPTSPPGSTT</sequence>
<dbReference type="Pfam" id="PF20256">
    <property type="entry name" value="MoCoBD_2"/>
    <property type="match status" value="2"/>
</dbReference>